<comment type="caution">
    <text evidence="2">The sequence shown here is derived from an EMBL/GenBank/DDBJ whole genome shotgun (WGS) entry which is preliminary data.</text>
</comment>
<dbReference type="InterPro" id="IPR023799">
    <property type="entry name" value="RbfA_dom_sf"/>
</dbReference>
<keyword evidence="1" id="KW-0690">Ribosome biogenesis</keyword>
<dbReference type="Pfam" id="PF02033">
    <property type="entry name" value="RBFA"/>
    <property type="match status" value="1"/>
</dbReference>
<evidence type="ECO:0000256" key="1">
    <source>
        <dbReference type="ARBA" id="ARBA00022517"/>
    </source>
</evidence>
<dbReference type="Proteomes" id="UP000183206">
    <property type="component" value="Unassembled WGS sequence"/>
</dbReference>
<evidence type="ECO:0000313" key="2">
    <source>
        <dbReference type="EMBL" id="OIO33293.1"/>
    </source>
</evidence>
<organism evidence="2 3">
    <name type="scientific">Candidatus Nomurabacteria bacterium CG1_02_47_685</name>
    <dbReference type="NCBI Taxonomy" id="1805282"/>
    <lineage>
        <taxon>Bacteria</taxon>
        <taxon>Candidatus Nomuraibacteriota</taxon>
    </lineage>
</organism>
<dbReference type="EMBL" id="MNVO01000013">
    <property type="protein sequence ID" value="OIO33293.1"/>
    <property type="molecule type" value="Genomic_DNA"/>
</dbReference>
<protein>
    <recommendedName>
        <fullName evidence="4">Ribosome-binding factor A</fullName>
    </recommendedName>
</protein>
<name>A0A1J4VEZ7_9BACT</name>
<dbReference type="InterPro" id="IPR000238">
    <property type="entry name" value="RbfA"/>
</dbReference>
<accession>A0A1J4VEZ7</accession>
<dbReference type="GO" id="GO:0006364">
    <property type="term" value="P:rRNA processing"/>
    <property type="evidence" value="ECO:0007669"/>
    <property type="project" value="InterPro"/>
</dbReference>
<reference evidence="2 3" key="1">
    <citation type="journal article" date="2016" name="Environ. Microbiol.">
        <title>Genomic resolution of a cold subsurface aquifer community provides metabolic insights for novel microbes adapted to high CO concentrations.</title>
        <authorList>
            <person name="Probst A.J."/>
            <person name="Castelle C.J."/>
            <person name="Singh A."/>
            <person name="Brown C.T."/>
            <person name="Anantharaman K."/>
            <person name="Sharon I."/>
            <person name="Hug L.A."/>
            <person name="Burstein D."/>
            <person name="Emerson J.B."/>
            <person name="Thomas B.C."/>
            <person name="Banfield J.F."/>
        </authorList>
    </citation>
    <scope>NUCLEOTIDE SEQUENCE [LARGE SCALE GENOMIC DNA]</scope>
    <source>
        <strain evidence="2">CG1_02_47_685</strain>
    </source>
</reference>
<gene>
    <name evidence="2" type="ORF">AUJ44_00700</name>
</gene>
<dbReference type="SUPFAM" id="SSF89919">
    <property type="entry name" value="Ribosome-binding factor A, RbfA"/>
    <property type="match status" value="1"/>
</dbReference>
<dbReference type="AlphaFoldDB" id="A0A1J4VEZ7"/>
<evidence type="ECO:0000313" key="3">
    <source>
        <dbReference type="Proteomes" id="UP000183206"/>
    </source>
</evidence>
<sequence>MSIRQEKVAMLLMKLTAQFLQVESGGQSLITATNCRVSRDMRSATVFISVFPDTKEQAALDFAKRKRTELRTYIKENTKIKILPFVDIEIDRGEKNRQRIDELSRTP</sequence>
<dbReference type="Gene3D" id="3.30.300.20">
    <property type="match status" value="1"/>
</dbReference>
<proteinExistence type="predicted"/>
<evidence type="ECO:0008006" key="4">
    <source>
        <dbReference type="Google" id="ProtNLM"/>
    </source>
</evidence>
<dbReference type="STRING" id="1805282.AUJ44_00700"/>
<dbReference type="InterPro" id="IPR015946">
    <property type="entry name" value="KH_dom-like_a/b"/>
</dbReference>